<dbReference type="SUPFAM" id="SSF51735">
    <property type="entry name" value="NAD(P)-binding Rossmann-fold domains"/>
    <property type="match status" value="1"/>
</dbReference>
<evidence type="ECO:0000256" key="2">
    <source>
        <dbReference type="ARBA" id="ARBA00022857"/>
    </source>
</evidence>
<comment type="caution">
    <text evidence="5">The sequence shown here is derived from an EMBL/GenBank/DDBJ whole genome shotgun (WGS) entry which is preliminary data.</text>
</comment>
<dbReference type="InterPro" id="IPR045313">
    <property type="entry name" value="CBR1-like"/>
</dbReference>
<gene>
    <name evidence="5" type="ORF">EDC29_102493</name>
</gene>
<dbReference type="Proteomes" id="UP000295247">
    <property type="component" value="Unassembled WGS sequence"/>
</dbReference>
<dbReference type="InterPro" id="IPR002347">
    <property type="entry name" value="SDR_fam"/>
</dbReference>
<evidence type="ECO:0000313" key="6">
    <source>
        <dbReference type="Proteomes" id="UP000295247"/>
    </source>
</evidence>
<dbReference type="CDD" id="cd05324">
    <property type="entry name" value="carb_red_PTCR-like_SDR_c"/>
    <property type="match status" value="1"/>
</dbReference>
<dbReference type="PRINTS" id="PR00080">
    <property type="entry name" value="SDRFAMILY"/>
</dbReference>
<dbReference type="InterPro" id="IPR036291">
    <property type="entry name" value="NAD(P)-bd_dom_sf"/>
</dbReference>
<evidence type="ECO:0000256" key="3">
    <source>
        <dbReference type="ARBA" id="ARBA00023002"/>
    </source>
</evidence>
<comment type="similarity">
    <text evidence="1 4">Belongs to the short-chain dehydrogenases/reductases (SDR) family.</text>
</comment>
<dbReference type="Pfam" id="PF00106">
    <property type="entry name" value="adh_short"/>
    <property type="match status" value="1"/>
</dbReference>
<protein>
    <submittedName>
        <fullName evidence="5">Short-subunit dehydrogenase</fullName>
    </submittedName>
</protein>
<dbReference type="RefSeq" id="WP_123143449.1">
    <property type="nucleotide sequence ID" value="NZ_NRRH01000040.1"/>
</dbReference>
<keyword evidence="3" id="KW-0560">Oxidoreductase</keyword>
<dbReference type="EMBL" id="SMDC01000002">
    <property type="protein sequence ID" value="TCW38597.1"/>
    <property type="molecule type" value="Genomic_DNA"/>
</dbReference>
<evidence type="ECO:0000256" key="1">
    <source>
        <dbReference type="ARBA" id="ARBA00006484"/>
    </source>
</evidence>
<name>A0A4R4AH37_MARGR</name>
<accession>A0A4R4AH37</accession>
<dbReference type="AlphaFoldDB" id="A0A4R4AH37"/>
<organism evidence="5 6">
    <name type="scientific">Marichromatium gracile</name>
    <name type="common">Chromatium gracile</name>
    <dbReference type="NCBI Taxonomy" id="1048"/>
    <lineage>
        <taxon>Bacteria</taxon>
        <taxon>Pseudomonadati</taxon>
        <taxon>Pseudomonadota</taxon>
        <taxon>Gammaproteobacteria</taxon>
        <taxon>Chromatiales</taxon>
        <taxon>Chromatiaceae</taxon>
        <taxon>Marichromatium</taxon>
    </lineage>
</organism>
<dbReference type="PANTHER" id="PTHR43490">
    <property type="entry name" value="(+)-NEOMENTHOL DEHYDROGENASE"/>
    <property type="match status" value="1"/>
</dbReference>
<proteinExistence type="inferred from homology"/>
<keyword evidence="2" id="KW-0521">NADP</keyword>
<dbReference type="PANTHER" id="PTHR43490:SF99">
    <property type="entry name" value="SHORT-CHAIN DEHYDROGENASE_REDUCTASE"/>
    <property type="match status" value="1"/>
</dbReference>
<dbReference type="Gene3D" id="3.40.50.720">
    <property type="entry name" value="NAD(P)-binding Rossmann-like Domain"/>
    <property type="match status" value="1"/>
</dbReference>
<dbReference type="PRINTS" id="PR00081">
    <property type="entry name" value="GDHRDH"/>
</dbReference>
<evidence type="ECO:0000313" key="5">
    <source>
        <dbReference type="EMBL" id="TCW38597.1"/>
    </source>
</evidence>
<dbReference type="GO" id="GO:0016616">
    <property type="term" value="F:oxidoreductase activity, acting on the CH-OH group of donors, NAD or NADP as acceptor"/>
    <property type="evidence" value="ECO:0007669"/>
    <property type="project" value="InterPro"/>
</dbReference>
<reference evidence="5 6" key="1">
    <citation type="submission" date="2019-03" db="EMBL/GenBank/DDBJ databases">
        <title>Genomic Encyclopedia of Type Strains, Phase IV (KMG-IV): sequencing the most valuable type-strain genomes for metagenomic binning, comparative biology and taxonomic classification.</title>
        <authorList>
            <person name="Goeker M."/>
        </authorList>
    </citation>
    <scope>NUCLEOTIDE SEQUENCE [LARGE SCALE GENOMIC DNA]</scope>
    <source>
        <strain evidence="5 6">DSM 203</strain>
    </source>
</reference>
<evidence type="ECO:0000256" key="4">
    <source>
        <dbReference type="RuleBase" id="RU000363"/>
    </source>
</evidence>
<sequence>MSDSPIAVVTGAYRGLGHEVCRQLARQGYRVVLTARRADRGEAAAEGLRAEGLDVRFHVLDVTDLDSVQALADYVRDTFGQLDVLVNNAGIFPDPPPGSGAEGVFSTDVDTLRRGLETNTLAPLLLCQALIPLMHERGRVVNVSSGLGQLAEMDGGIPGYRISKTALNAVTRIFAAELAETGVKVNSVCPGWVRTEMGGPQAERSIEEGARGIVWAATLPDDGPSGGFFRDGNAIDW</sequence>